<evidence type="ECO:0000313" key="5">
    <source>
        <dbReference type="EMBL" id="QEC48498.1"/>
    </source>
</evidence>
<proteinExistence type="inferred from homology"/>
<dbReference type="OrthoDB" id="5243838at2"/>
<dbReference type="SUPFAM" id="SSF53448">
    <property type="entry name" value="Nucleotide-diphospho-sugar transferases"/>
    <property type="match status" value="1"/>
</dbReference>
<dbReference type="InterPro" id="IPR029044">
    <property type="entry name" value="Nucleotide-diphossugar_trans"/>
</dbReference>
<dbReference type="PANTHER" id="PTHR43179:SF12">
    <property type="entry name" value="GALACTOFURANOSYLTRANSFERASE GLFT2"/>
    <property type="match status" value="1"/>
</dbReference>
<dbReference type="KEGG" id="bsol:FSW04_13595"/>
<name>A0A5B8U6N4_9ACTN</name>
<comment type="similarity">
    <text evidence="2">Belongs to the glycosyltransferase 2 family.</text>
</comment>
<dbReference type="PANTHER" id="PTHR43179">
    <property type="entry name" value="RHAMNOSYLTRANSFERASE WBBL"/>
    <property type="match status" value="1"/>
</dbReference>
<dbReference type="Gene3D" id="3.90.550.10">
    <property type="entry name" value="Spore Coat Polysaccharide Biosynthesis Protein SpsA, Chain A"/>
    <property type="match status" value="1"/>
</dbReference>
<protein>
    <submittedName>
        <fullName evidence="5">Glycosyltransferase</fullName>
    </submittedName>
</protein>
<reference evidence="5 6" key="1">
    <citation type="journal article" date="2018" name="J. Microbiol.">
        <title>Baekduia soli gen. nov., sp. nov., a novel bacterium isolated from the soil of Baekdu Mountain and proposal of a novel family name, Baekduiaceae fam. nov.</title>
        <authorList>
            <person name="An D.S."/>
            <person name="Siddiqi M.Z."/>
            <person name="Kim K.H."/>
            <person name="Yu H.S."/>
            <person name="Im W.T."/>
        </authorList>
    </citation>
    <scope>NUCLEOTIDE SEQUENCE [LARGE SCALE GENOMIC DNA]</scope>
    <source>
        <strain evidence="5 6">BR7-21</strain>
    </source>
</reference>
<evidence type="ECO:0000256" key="1">
    <source>
        <dbReference type="ARBA" id="ARBA00004776"/>
    </source>
</evidence>
<evidence type="ECO:0000256" key="4">
    <source>
        <dbReference type="ARBA" id="ARBA00022679"/>
    </source>
</evidence>
<keyword evidence="6" id="KW-1185">Reference proteome</keyword>
<dbReference type="RefSeq" id="WP_146920097.1">
    <property type="nucleotide sequence ID" value="NZ_CP042430.1"/>
</dbReference>
<organism evidence="5 6">
    <name type="scientific">Baekduia soli</name>
    <dbReference type="NCBI Taxonomy" id="496014"/>
    <lineage>
        <taxon>Bacteria</taxon>
        <taxon>Bacillati</taxon>
        <taxon>Actinomycetota</taxon>
        <taxon>Thermoleophilia</taxon>
        <taxon>Solirubrobacterales</taxon>
        <taxon>Baekduiaceae</taxon>
        <taxon>Baekduia</taxon>
    </lineage>
</organism>
<keyword evidence="3" id="KW-0328">Glycosyltransferase</keyword>
<gene>
    <name evidence="5" type="ORF">FSW04_13595</name>
</gene>
<dbReference type="AlphaFoldDB" id="A0A5B8U6N4"/>
<evidence type="ECO:0000313" key="6">
    <source>
        <dbReference type="Proteomes" id="UP000321805"/>
    </source>
</evidence>
<evidence type="ECO:0000256" key="2">
    <source>
        <dbReference type="ARBA" id="ARBA00006739"/>
    </source>
</evidence>
<sequence length="309" mass="34153">MTTTAAQPVSVLIPTIGRIPLLERCLESVLACDPPPDEIVVVDQSGAADVVDLLRRLGVTRLRRVACDGRGTAAAMNVGLGAVRHDTMLVTHDDCTVDRAWVGVGARLAAAAPGALITGRVLAPRDAEYVPSTKDDPVAREHTGEVTTGLLYPANMVASRVALVELGGFDERPGLLVAEDNDLCYRWLIAGRRLRYEPELVVWHHDWRTPDQLVRTHVAYARGQGAFYAKHLCAGDRQVLDMLRWDLRQGLRAMVRGRLSRTPRWQDPYREMVVWLLVGLVCGRSESRRLARAQSVAGRGGYPSRRSRR</sequence>
<dbReference type="CDD" id="cd00761">
    <property type="entry name" value="Glyco_tranf_GTA_type"/>
    <property type="match status" value="1"/>
</dbReference>
<dbReference type="EMBL" id="CP042430">
    <property type="protein sequence ID" value="QEC48498.1"/>
    <property type="molecule type" value="Genomic_DNA"/>
</dbReference>
<keyword evidence="4 5" id="KW-0808">Transferase</keyword>
<comment type="pathway">
    <text evidence="1">Cell wall biogenesis; cell wall polysaccharide biosynthesis.</text>
</comment>
<accession>A0A5B8U6N4</accession>
<dbReference type="Proteomes" id="UP000321805">
    <property type="component" value="Chromosome"/>
</dbReference>
<evidence type="ECO:0000256" key="3">
    <source>
        <dbReference type="ARBA" id="ARBA00022676"/>
    </source>
</evidence>
<dbReference type="GO" id="GO:0016757">
    <property type="term" value="F:glycosyltransferase activity"/>
    <property type="evidence" value="ECO:0007669"/>
    <property type="project" value="UniProtKB-KW"/>
</dbReference>
<dbReference type="Pfam" id="PF13641">
    <property type="entry name" value="Glyco_tranf_2_3"/>
    <property type="match status" value="1"/>
</dbReference>